<dbReference type="RefSeq" id="WP_249846615.1">
    <property type="nucleotide sequence ID" value="NZ_JAMGBD010000001.1"/>
</dbReference>
<organism evidence="1 2">
    <name type="scientific">Sphingomonas alba</name>
    <dbReference type="NCBI Taxonomy" id="2908208"/>
    <lineage>
        <taxon>Bacteria</taxon>
        <taxon>Pseudomonadati</taxon>
        <taxon>Pseudomonadota</taxon>
        <taxon>Alphaproteobacteria</taxon>
        <taxon>Sphingomonadales</taxon>
        <taxon>Sphingomonadaceae</taxon>
        <taxon>Sphingomonas</taxon>
    </lineage>
</organism>
<reference evidence="1" key="1">
    <citation type="submission" date="2022-05" db="EMBL/GenBank/DDBJ databases">
        <authorList>
            <person name="Jo J.-H."/>
            <person name="Im W.-T."/>
        </authorList>
    </citation>
    <scope>NUCLEOTIDE SEQUENCE</scope>
    <source>
        <strain evidence="1">SE158</strain>
    </source>
</reference>
<proteinExistence type="predicted"/>
<gene>
    <name evidence="1" type="ORF">LZ536_01935</name>
</gene>
<keyword evidence="2" id="KW-1185">Reference proteome</keyword>
<accession>A0ABT0RJ79</accession>
<dbReference type="EMBL" id="JAMGBD010000001">
    <property type="protein sequence ID" value="MCL6682660.1"/>
    <property type="molecule type" value="Genomic_DNA"/>
</dbReference>
<name>A0ABT0RJ79_9SPHN</name>
<dbReference type="Proteomes" id="UP001165363">
    <property type="component" value="Unassembled WGS sequence"/>
</dbReference>
<evidence type="ECO:0000313" key="2">
    <source>
        <dbReference type="Proteomes" id="UP001165363"/>
    </source>
</evidence>
<protein>
    <submittedName>
        <fullName evidence="1">Uncharacterized protein</fullName>
    </submittedName>
</protein>
<sequence length="96" mass="10442">MTEDEQCVIAATLTAHEHMIAFLLAKYVHRMSPDQRDAVEAAMKDPPSVDLTSLLNMDRDDAGRLAAVAVAHQDAINRVFHAAASLADGREQDDLA</sequence>
<evidence type="ECO:0000313" key="1">
    <source>
        <dbReference type="EMBL" id="MCL6682660.1"/>
    </source>
</evidence>
<comment type="caution">
    <text evidence="1">The sequence shown here is derived from an EMBL/GenBank/DDBJ whole genome shotgun (WGS) entry which is preliminary data.</text>
</comment>